<evidence type="ECO:0000313" key="2">
    <source>
        <dbReference type="Proteomes" id="UP000824890"/>
    </source>
</evidence>
<dbReference type="EMBL" id="JAGKQM010000009">
    <property type="protein sequence ID" value="KAH0912711.1"/>
    <property type="molecule type" value="Genomic_DNA"/>
</dbReference>
<keyword evidence="2" id="KW-1185">Reference proteome</keyword>
<proteinExistence type="predicted"/>
<organism evidence="1 2">
    <name type="scientific">Brassica napus</name>
    <name type="common">Rape</name>
    <dbReference type="NCBI Taxonomy" id="3708"/>
    <lineage>
        <taxon>Eukaryota</taxon>
        <taxon>Viridiplantae</taxon>
        <taxon>Streptophyta</taxon>
        <taxon>Embryophyta</taxon>
        <taxon>Tracheophyta</taxon>
        <taxon>Spermatophyta</taxon>
        <taxon>Magnoliopsida</taxon>
        <taxon>eudicotyledons</taxon>
        <taxon>Gunneridae</taxon>
        <taxon>Pentapetalae</taxon>
        <taxon>rosids</taxon>
        <taxon>malvids</taxon>
        <taxon>Brassicales</taxon>
        <taxon>Brassicaceae</taxon>
        <taxon>Brassiceae</taxon>
        <taxon>Brassica</taxon>
    </lineage>
</organism>
<sequence length="150" mass="16921">MGWWTMIYINNFELVRNRDYRLKPKLSIFSAIGVICGVDHEDLKSINIISKSKEEPTGTCKTVTPRINSQMIIVFPGSPIKYEKNALEVVGKKFKKNNNDEEKPQKLEPLLSAVNNNDGSHIVHIPSEANAFSMSFSDIINRTVQTLDLG</sequence>
<accession>A0ABQ8C8L4</accession>
<protein>
    <submittedName>
        <fullName evidence="1">Uncharacterized protein</fullName>
    </submittedName>
</protein>
<name>A0ABQ8C8L4_BRANA</name>
<gene>
    <name evidence="1" type="ORF">HID58_036032</name>
</gene>
<dbReference type="Gene3D" id="3.40.50.410">
    <property type="entry name" value="von Willebrand factor, type A domain"/>
    <property type="match status" value="1"/>
</dbReference>
<comment type="caution">
    <text evidence="1">The sequence shown here is derived from an EMBL/GenBank/DDBJ whole genome shotgun (WGS) entry which is preliminary data.</text>
</comment>
<evidence type="ECO:0000313" key="1">
    <source>
        <dbReference type="EMBL" id="KAH0912711.1"/>
    </source>
</evidence>
<reference evidence="1 2" key="1">
    <citation type="submission" date="2021-05" db="EMBL/GenBank/DDBJ databases">
        <title>Genome Assembly of Synthetic Allotetraploid Brassica napus Reveals Homoeologous Exchanges between Subgenomes.</title>
        <authorList>
            <person name="Davis J.T."/>
        </authorList>
    </citation>
    <scope>NUCLEOTIDE SEQUENCE [LARGE SCALE GENOMIC DNA]</scope>
    <source>
        <strain evidence="2">cv. Da-Ae</strain>
        <tissue evidence="1">Seedling</tissue>
    </source>
</reference>
<dbReference type="InterPro" id="IPR036465">
    <property type="entry name" value="vWFA_dom_sf"/>
</dbReference>
<dbReference type="Proteomes" id="UP000824890">
    <property type="component" value="Unassembled WGS sequence"/>
</dbReference>